<keyword evidence="10" id="KW-1185">Reference proteome</keyword>
<keyword evidence="4 7" id="KW-0418">Kinase</keyword>
<gene>
    <name evidence="7 9" type="primary">spoIIAB</name>
    <name evidence="9" type="ORF">R50_1182</name>
</gene>
<keyword evidence="6 7" id="KW-0749">Sporulation</keyword>
<dbReference type="InterPro" id="IPR036890">
    <property type="entry name" value="HATPase_C_sf"/>
</dbReference>
<keyword evidence="5 7" id="KW-0067">ATP-binding</keyword>
<evidence type="ECO:0000259" key="8">
    <source>
        <dbReference type="SMART" id="SM00387"/>
    </source>
</evidence>
<keyword evidence="2 7" id="KW-0808">Transferase</keyword>
<comment type="function">
    <text evidence="7">Binds to sigma F and blocks its ability to form an RNA polymerase holoenzyme (E-sigma F). Phosphorylates SpoIIAA on a serine residue. This phosphorylation may enable SpoIIAA to act as an anti-anti-sigma factor that counteracts SpoIIAB and thus releases sigma F from inhibition.</text>
</comment>
<evidence type="ECO:0000256" key="4">
    <source>
        <dbReference type="ARBA" id="ARBA00022777"/>
    </source>
</evidence>
<feature type="domain" description="Histidine kinase/HSP90-like ATPase" evidence="8">
    <location>
        <begin position="36"/>
        <end position="139"/>
    </location>
</feature>
<proteinExistence type="inferred from homology"/>
<dbReference type="PANTHER" id="PTHR35526:SF3">
    <property type="entry name" value="ANTI-SIGMA-F FACTOR RSBW"/>
    <property type="match status" value="1"/>
</dbReference>
<dbReference type="AlphaFoldDB" id="A0A6F8ZG11"/>
<dbReference type="GO" id="GO:0042174">
    <property type="term" value="P:negative regulation of sporulation resulting in formation of a cellular spore"/>
    <property type="evidence" value="ECO:0007669"/>
    <property type="project" value="InterPro"/>
</dbReference>
<accession>A0A6F8ZG11</accession>
<dbReference type="InterPro" id="IPR050267">
    <property type="entry name" value="Anti-sigma-factor_SerPK"/>
</dbReference>
<dbReference type="InterPro" id="IPR010194">
    <property type="entry name" value="Anti-sigma_F"/>
</dbReference>
<dbReference type="SUPFAM" id="SSF55874">
    <property type="entry name" value="ATPase domain of HSP90 chaperone/DNA topoisomerase II/histidine kinase"/>
    <property type="match status" value="1"/>
</dbReference>
<dbReference type="NCBIfam" id="TIGR01925">
    <property type="entry name" value="spIIAB"/>
    <property type="match status" value="1"/>
</dbReference>
<comment type="similarity">
    <text evidence="7">Belongs to the anti-sigma-factor family.</text>
</comment>
<dbReference type="GO" id="GO:0004674">
    <property type="term" value="F:protein serine/threonine kinase activity"/>
    <property type="evidence" value="ECO:0007669"/>
    <property type="project" value="UniProtKB-KW"/>
</dbReference>
<evidence type="ECO:0000256" key="1">
    <source>
        <dbReference type="ARBA" id="ARBA00022527"/>
    </source>
</evidence>
<dbReference type="GO" id="GO:0016989">
    <property type="term" value="F:sigma factor antagonist activity"/>
    <property type="evidence" value="ECO:0007669"/>
    <property type="project" value="InterPro"/>
</dbReference>
<keyword evidence="3 7" id="KW-0547">Nucleotide-binding</keyword>
<reference evidence="9 10" key="1">
    <citation type="submission" date="2020-02" db="EMBL/GenBank/DDBJ databases">
        <authorList>
            <person name="Hogendoorn C."/>
        </authorList>
    </citation>
    <scope>NUCLEOTIDE SEQUENCE [LARGE SCALE GENOMIC DNA]</scope>
    <source>
        <strain evidence="9">R501</strain>
    </source>
</reference>
<dbReference type="Gene3D" id="3.30.565.10">
    <property type="entry name" value="Histidine kinase-like ATPase, C-terminal domain"/>
    <property type="match status" value="1"/>
</dbReference>
<sequence>MKGNEMQLRFLSKAANVGLARVAVASFAAQLPFSLADLEEIKVAVSEAVSNAMIHGYSGREDGWVEVRARIAGRELQLAVQDWGVGIADIHLARQPNYSSDPERMGLGFAFMESFMHGLEVESRVGAGTTVHMRREAILAGELESHVQ</sequence>
<protein>
    <recommendedName>
        <fullName evidence="7">Anti-sigma F factor</fullName>
        <ecNumber evidence="7">2.7.11.1</ecNumber>
    </recommendedName>
    <alternativeName>
        <fullName evidence="7">Stage II sporulation protein AB</fullName>
    </alternativeName>
</protein>
<comment type="catalytic activity">
    <reaction evidence="7">
        <text>L-seryl-[protein] + ATP = O-phospho-L-seryl-[protein] + ADP + H(+)</text>
        <dbReference type="Rhea" id="RHEA:17989"/>
        <dbReference type="Rhea" id="RHEA-COMP:9863"/>
        <dbReference type="Rhea" id="RHEA-COMP:11604"/>
        <dbReference type="ChEBI" id="CHEBI:15378"/>
        <dbReference type="ChEBI" id="CHEBI:29999"/>
        <dbReference type="ChEBI" id="CHEBI:30616"/>
        <dbReference type="ChEBI" id="CHEBI:83421"/>
        <dbReference type="ChEBI" id="CHEBI:456216"/>
        <dbReference type="EC" id="2.7.11.1"/>
    </reaction>
</comment>
<dbReference type="PANTHER" id="PTHR35526">
    <property type="entry name" value="ANTI-SIGMA-F FACTOR RSBW-RELATED"/>
    <property type="match status" value="1"/>
</dbReference>
<organism evidence="9 10">
    <name type="scientific">Candidatus Hydrogenisulfobacillus filiaventi</name>
    <dbReference type="NCBI Taxonomy" id="2707344"/>
    <lineage>
        <taxon>Bacteria</taxon>
        <taxon>Bacillati</taxon>
        <taxon>Bacillota</taxon>
        <taxon>Clostridia</taxon>
        <taxon>Eubacteriales</taxon>
        <taxon>Clostridiales Family XVII. Incertae Sedis</taxon>
        <taxon>Candidatus Hydrogenisulfobacillus</taxon>
    </lineage>
</organism>
<dbReference type="GO" id="GO:0030435">
    <property type="term" value="P:sporulation resulting in formation of a cellular spore"/>
    <property type="evidence" value="ECO:0007669"/>
    <property type="project" value="UniProtKB-KW"/>
</dbReference>
<keyword evidence="1 7" id="KW-0723">Serine/threonine-protein kinase</keyword>
<evidence type="ECO:0000256" key="6">
    <source>
        <dbReference type="ARBA" id="ARBA00022969"/>
    </source>
</evidence>
<dbReference type="InterPro" id="IPR003594">
    <property type="entry name" value="HATPase_dom"/>
</dbReference>
<dbReference type="EMBL" id="LR778114">
    <property type="protein sequence ID" value="CAB1128688.1"/>
    <property type="molecule type" value="Genomic_DNA"/>
</dbReference>
<evidence type="ECO:0000256" key="2">
    <source>
        <dbReference type="ARBA" id="ARBA00022679"/>
    </source>
</evidence>
<evidence type="ECO:0000256" key="5">
    <source>
        <dbReference type="ARBA" id="ARBA00022840"/>
    </source>
</evidence>
<name>A0A6F8ZG11_9FIRM</name>
<dbReference type="Pfam" id="PF13581">
    <property type="entry name" value="HATPase_c_2"/>
    <property type="match status" value="1"/>
</dbReference>
<evidence type="ECO:0000313" key="10">
    <source>
        <dbReference type="Proteomes" id="UP000503399"/>
    </source>
</evidence>
<evidence type="ECO:0000256" key="7">
    <source>
        <dbReference type="HAMAP-Rule" id="MF_00637"/>
    </source>
</evidence>
<dbReference type="GO" id="GO:0030436">
    <property type="term" value="P:asexual sporulation"/>
    <property type="evidence" value="ECO:0007669"/>
    <property type="project" value="UniProtKB-UniRule"/>
</dbReference>
<dbReference type="SMART" id="SM00387">
    <property type="entry name" value="HATPase_c"/>
    <property type="match status" value="1"/>
</dbReference>
<evidence type="ECO:0000256" key="3">
    <source>
        <dbReference type="ARBA" id="ARBA00022741"/>
    </source>
</evidence>
<evidence type="ECO:0000313" key="9">
    <source>
        <dbReference type="EMBL" id="CAB1128688.1"/>
    </source>
</evidence>
<dbReference type="KEGG" id="hfv:R50_1182"/>
<dbReference type="HAMAP" id="MF_00637">
    <property type="entry name" value="Anti_sigma_F"/>
    <property type="match status" value="1"/>
</dbReference>
<dbReference type="EC" id="2.7.11.1" evidence="7"/>
<dbReference type="Proteomes" id="UP000503399">
    <property type="component" value="Chromosome"/>
</dbReference>
<comment type="catalytic activity">
    <reaction evidence="7">
        <text>L-threonyl-[protein] + ATP = O-phospho-L-threonyl-[protein] + ADP + H(+)</text>
        <dbReference type="Rhea" id="RHEA:46608"/>
        <dbReference type="Rhea" id="RHEA-COMP:11060"/>
        <dbReference type="Rhea" id="RHEA-COMP:11605"/>
        <dbReference type="ChEBI" id="CHEBI:15378"/>
        <dbReference type="ChEBI" id="CHEBI:30013"/>
        <dbReference type="ChEBI" id="CHEBI:30616"/>
        <dbReference type="ChEBI" id="CHEBI:61977"/>
        <dbReference type="ChEBI" id="CHEBI:456216"/>
        <dbReference type="EC" id="2.7.11.1"/>
    </reaction>
</comment>
<dbReference type="GO" id="GO:0005524">
    <property type="term" value="F:ATP binding"/>
    <property type="evidence" value="ECO:0007669"/>
    <property type="project" value="UniProtKB-KW"/>
</dbReference>